<evidence type="ECO:0000313" key="9">
    <source>
        <dbReference type="Proteomes" id="UP001305702"/>
    </source>
</evidence>
<evidence type="ECO:0000256" key="4">
    <source>
        <dbReference type="ARBA" id="ARBA00023295"/>
    </source>
</evidence>
<dbReference type="PANTHER" id="PTHR43053:SF3">
    <property type="entry name" value="ALPHA-GALACTOSIDASE C-RELATED"/>
    <property type="match status" value="1"/>
</dbReference>
<dbReference type="Gene3D" id="2.70.98.60">
    <property type="entry name" value="alpha-galactosidase from lactobacil brevis"/>
    <property type="match status" value="1"/>
</dbReference>
<dbReference type="AlphaFoldDB" id="A0AA96LGY5"/>
<sequence>MDVEGGTFNFSNERKIVEFATDQGLKLSRFSLSEGVSWLNPNVCHAVFALYADGKRIDGQTENLTVLETGNRNLHDGSVHFVARMQYEPDGLEIAYHSILYKGTALTEIWLEIRNNGSKTVNVERVDSFLLSVPKAEYELMYYTSGWGAEFESVRETLSGAQRLETTKGRSSNGQHPWFTLFRDNGELLTASAMWSGNWVFRFEPSAAGGYEISGGLHDWEFSKELSPGDSMESVHVAVALGSGNDLNTTSISFARAGRNHWYPRNELSESLPAEWNHWWSYEDIHINEERFLANTDAAARLGLELCTLDAGWFGPTDDGTHWFDYRGDWDLVNTVRFPRGIRVLADHVHEKGMKFGLWCEMEALGQSARLAETHPEFVATRGSERLGYVCFGNPEVQEWAYQTLDRLITDYSCDWIKLDFNLDPGAGCSRTDHGHGAGDGLFEHYQGYYRTLQRVRDKHPNVVLENCASGGLRIDLGILRQTHTTFLSDADWPEHSLQTVWGASTMLAPDVCLHWSWSEWMGNHPKQTFDPRSPELKPHQLDFYTRISMLGQYGFSQKLPDLPAWVADRWEEHTLFYKNVVKKFVRKADVYRLTAQPKREGRGDRWPAFQYSLPEGDEHLVFVFRLHGAEAERTIYFHNLVKEQPYEVAWLSKDHTVKKTGHELMNDGLRFHDLLEEDSALLRLRRFRRHLKEENAGRCRGG</sequence>
<evidence type="ECO:0000256" key="5">
    <source>
        <dbReference type="PIRNR" id="PIRNR005536"/>
    </source>
</evidence>
<keyword evidence="3 5" id="KW-0378">Hydrolase</keyword>
<dbReference type="EC" id="3.2.1.22" evidence="2 5"/>
<dbReference type="PRINTS" id="PR00743">
    <property type="entry name" value="GLHYDRLASE36"/>
</dbReference>
<keyword evidence="9" id="KW-1185">Reference proteome</keyword>
<name>A0AA96LGY5_9BACL</name>
<accession>A0AA96LGY5</accession>
<comment type="catalytic activity">
    <reaction evidence="1 5">
        <text>Hydrolysis of terminal, non-reducing alpha-D-galactose residues in alpha-D-galactosides, including galactose oligosaccharides, galactomannans and galactolipids.</text>
        <dbReference type="EC" id="3.2.1.22"/>
    </reaction>
</comment>
<evidence type="ECO:0000259" key="7">
    <source>
        <dbReference type="Pfam" id="PF16875"/>
    </source>
</evidence>
<evidence type="ECO:0000256" key="6">
    <source>
        <dbReference type="PIRSR" id="PIRSR005536-1"/>
    </source>
</evidence>
<feature type="active site" description="Proton donor" evidence="6">
    <location>
        <position position="490"/>
    </location>
</feature>
<dbReference type="RefSeq" id="WP_315606868.1">
    <property type="nucleotide sequence ID" value="NZ_CP130318.1"/>
</dbReference>
<feature type="active site" description="Nucleophile" evidence="6">
    <location>
        <position position="420"/>
    </location>
</feature>
<protein>
    <recommendedName>
        <fullName evidence="2 5">Alpha-galactosidase</fullName>
        <ecNumber evidence="2 5">3.2.1.22</ecNumber>
    </recommendedName>
</protein>
<organism evidence="8 9">
    <name type="scientific">Paenibacillus aurantius</name>
    <dbReference type="NCBI Taxonomy" id="2918900"/>
    <lineage>
        <taxon>Bacteria</taxon>
        <taxon>Bacillati</taxon>
        <taxon>Bacillota</taxon>
        <taxon>Bacilli</taxon>
        <taxon>Bacillales</taxon>
        <taxon>Paenibacillaceae</taxon>
        <taxon>Paenibacillus</taxon>
    </lineage>
</organism>
<keyword evidence="4 5" id="KW-0326">Glycosidase</keyword>
<dbReference type="InterPro" id="IPR013785">
    <property type="entry name" value="Aldolase_TIM"/>
</dbReference>
<dbReference type="InterPro" id="IPR017853">
    <property type="entry name" value="GH"/>
</dbReference>
<reference evidence="8 9" key="1">
    <citation type="submission" date="2022-02" db="EMBL/GenBank/DDBJ databases">
        <title>Paenibacillus sp. MBLB1776 Whole Genome Shotgun Sequencing.</title>
        <authorList>
            <person name="Hwang C.Y."/>
            <person name="Cho E.-S."/>
            <person name="Seo M.-J."/>
        </authorList>
    </citation>
    <scope>NUCLEOTIDE SEQUENCE [LARGE SCALE GENOMIC DNA]</scope>
    <source>
        <strain evidence="8 9">MBLB1776</strain>
    </source>
</reference>
<dbReference type="KEGG" id="paun:MJA45_08705"/>
<dbReference type="Gene3D" id="3.20.20.70">
    <property type="entry name" value="Aldolase class I"/>
    <property type="match status" value="1"/>
</dbReference>
<proteinExistence type="inferred from homology"/>
<dbReference type="GO" id="GO:0004557">
    <property type="term" value="F:alpha-galactosidase activity"/>
    <property type="evidence" value="ECO:0007669"/>
    <property type="project" value="UniProtKB-UniRule"/>
</dbReference>
<feature type="domain" description="Glycosyl hydrolase family 36 N-terminal" evidence="7">
    <location>
        <begin position="88"/>
        <end position="226"/>
    </location>
</feature>
<dbReference type="PIRSF" id="PIRSF005536">
    <property type="entry name" value="Agal"/>
    <property type="match status" value="1"/>
</dbReference>
<evidence type="ECO:0000256" key="1">
    <source>
        <dbReference type="ARBA" id="ARBA00001255"/>
    </source>
</evidence>
<dbReference type="PANTHER" id="PTHR43053">
    <property type="entry name" value="GLYCOSIDASE FAMILY 31"/>
    <property type="match status" value="1"/>
</dbReference>
<dbReference type="SUPFAM" id="SSF51445">
    <property type="entry name" value="(Trans)glycosidases"/>
    <property type="match status" value="1"/>
</dbReference>
<comment type="similarity">
    <text evidence="5">Belongs to the glycosyl hydrolase.</text>
</comment>
<dbReference type="GO" id="GO:0016052">
    <property type="term" value="P:carbohydrate catabolic process"/>
    <property type="evidence" value="ECO:0007669"/>
    <property type="project" value="InterPro"/>
</dbReference>
<gene>
    <name evidence="8" type="ORF">MJA45_08705</name>
</gene>
<dbReference type="Proteomes" id="UP001305702">
    <property type="component" value="Chromosome"/>
</dbReference>
<dbReference type="EMBL" id="CP130318">
    <property type="protein sequence ID" value="WNQ13088.1"/>
    <property type="molecule type" value="Genomic_DNA"/>
</dbReference>
<dbReference type="InterPro" id="IPR050985">
    <property type="entry name" value="Alpha-glycosidase_related"/>
</dbReference>
<dbReference type="InterPro" id="IPR002252">
    <property type="entry name" value="Glyco_hydro_36"/>
</dbReference>
<dbReference type="InterPro" id="IPR031704">
    <property type="entry name" value="Glyco_hydro_36_N"/>
</dbReference>
<evidence type="ECO:0000256" key="2">
    <source>
        <dbReference type="ARBA" id="ARBA00012755"/>
    </source>
</evidence>
<dbReference type="Pfam" id="PF16875">
    <property type="entry name" value="Glyco_hydro_36N"/>
    <property type="match status" value="1"/>
</dbReference>
<dbReference type="CDD" id="cd14791">
    <property type="entry name" value="GH36"/>
    <property type="match status" value="1"/>
</dbReference>
<evidence type="ECO:0000313" key="8">
    <source>
        <dbReference type="EMBL" id="WNQ13088.1"/>
    </source>
</evidence>
<dbReference type="InterPro" id="IPR038417">
    <property type="entry name" value="Alpga-gal_N_sf"/>
</dbReference>
<evidence type="ECO:0000256" key="3">
    <source>
        <dbReference type="ARBA" id="ARBA00022801"/>
    </source>
</evidence>
<dbReference type="Pfam" id="PF02065">
    <property type="entry name" value="Melibiase"/>
    <property type="match status" value="1"/>
</dbReference>